<accession>A0AAV4ZWI1</accession>
<name>A0AAV4ZWI1_9HYPH</name>
<dbReference type="EMBL" id="BPQO01000037">
    <property type="protein sequence ID" value="GJD92141.1"/>
    <property type="molecule type" value="Genomic_DNA"/>
</dbReference>
<reference evidence="2" key="2">
    <citation type="submission" date="2021-08" db="EMBL/GenBank/DDBJ databases">
        <authorList>
            <person name="Tani A."/>
            <person name="Ola A."/>
            <person name="Ogura Y."/>
            <person name="Katsura K."/>
            <person name="Hayashi T."/>
        </authorList>
    </citation>
    <scope>NUCLEOTIDE SEQUENCE</scope>
    <source>
        <strain evidence="2">DSM 16372</strain>
    </source>
</reference>
<keyword evidence="1" id="KW-1133">Transmembrane helix</keyword>
<dbReference type="GO" id="GO:0098662">
    <property type="term" value="P:inorganic cation transmembrane transport"/>
    <property type="evidence" value="ECO:0007669"/>
    <property type="project" value="InterPro"/>
</dbReference>
<organism evidence="2 3">
    <name type="scientific">Methylobacterium hispanicum</name>
    <dbReference type="NCBI Taxonomy" id="270350"/>
    <lineage>
        <taxon>Bacteria</taxon>
        <taxon>Pseudomonadati</taxon>
        <taxon>Pseudomonadota</taxon>
        <taxon>Alphaproteobacteria</taxon>
        <taxon>Hyphomicrobiales</taxon>
        <taxon>Methylobacteriaceae</taxon>
        <taxon>Methylobacterium</taxon>
    </lineage>
</organism>
<keyword evidence="3" id="KW-1185">Reference proteome</keyword>
<feature type="transmembrane region" description="Helical" evidence="1">
    <location>
        <begin position="7"/>
        <end position="28"/>
    </location>
</feature>
<evidence type="ECO:0000313" key="2">
    <source>
        <dbReference type="EMBL" id="GJD92141.1"/>
    </source>
</evidence>
<dbReference type="Proteomes" id="UP001055247">
    <property type="component" value="Unassembled WGS sequence"/>
</dbReference>
<feature type="transmembrane region" description="Helical" evidence="1">
    <location>
        <begin position="69"/>
        <end position="91"/>
    </location>
</feature>
<keyword evidence="1" id="KW-0472">Membrane</keyword>
<keyword evidence="1" id="KW-0812">Transmembrane</keyword>
<feature type="transmembrane region" description="Helical" evidence="1">
    <location>
        <begin position="40"/>
        <end position="57"/>
    </location>
</feature>
<gene>
    <name evidence="2" type="ORF">BHAOGJBA_5694</name>
</gene>
<evidence type="ECO:0000313" key="3">
    <source>
        <dbReference type="Proteomes" id="UP001055247"/>
    </source>
</evidence>
<dbReference type="Pfam" id="PF03334">
    <property type="entry name" value="PhaG_MnhG_YufB"/>
    <property type="match status" value="1"/>
</dbReference>
<proteinExistence type="predicted"/>
<dbReference type="AlphaFoldDB" id="A0AAV4ZWI1"/>
<dbReference type="InterPro" id="IPR005133">
    <property type="entry name" value="PhaG_MnhG_YufB"/>
</dbReference>
<comment type="caution">
    <text evidence="2">The sequence shown here is derived from an EMBL/GenBank/DDBJ whole genome shotgun (WGS) entry which is preliminary data.</text>
</comment>
<protein>
    <recommendedName>
        <fullName evidence="4">Cation:proton antiporter</fullName>
    </recommendedName>
</protein>
<reference evidence="2" key="1">
    <citation type="journal article" date="2016" name="Front. Microbiol.">
        <title>Genome Sequence of the Piezophilic, Mesophilic Sulfate-Reducing Bacterium Desulfovibrio indicus J2T.</title>
        <authorList>
            <person name="Cao J."/>
            <person name="Maignien L."/>
            <person name="Shao Z."/>
            <person name="Alain K."/>
            <person name="Jebbar M."/>
        </authorList>
    </citation>
    <scope>NUCLEOTIDE SEQUENCE</scope>
    <source>
        <strain evidence="2">DSM 16372</strain>
    </source>
</reference>
<sequence length="98" mass="9993">MAVSADILVPLALALTVAAAWLACLSLLRLRRALDRLHAVAFLNAAAALPISAAAFATDGLSVRSVKVVLVMLLTLGWGAALAHATGRALLLRDGPAA</sequence>
<evidence type="ECO:0000256" key="1">
    <source>
        <dbReference type="SAM" id="Phobius"/>
    </source>
</evidence>
<evidence type="ECO:0008006" key="4">
    <source>
        <dbReference type="Google" id="ProtNLM"/>
    </source>
</evidence>
<dbReference type="GO" id="GO:0015297">
    <property type="term" value="F:antiporter activity"/>
    <property type="evidence" value="ECO:0007669"/>
    <property type="project" value="InterPro"/>
</dbReference>